<keyword evidence="2 5" id="KW-0378">Hydrolase</keyword>
<dbReference type="EMBL" id="QFQZ01000043">
    <property type="protein sequence ID" value="PZR33347.1"/>
    <property type="molecule type" value="Genomic_DNA"/>
</dbReference>
<dbReference type="PANTHER" id="PTHR48081:SF30">
    <property type="entry name" value="ACETYL-HYDROLASE LIPR-RELATED"/>
    <property type="match status" value="1"/>
</dbReference>
<dbReference type="InterPro" id="IPR050300">
    <property type="entry name" value="GDXG_lipolytic_enzyme"/>
</dbReference>
<sequence length="369" mass="39725">MQTRNTRGRGVATAMMIALCAPAGGAAWAQDRKPSPVVVDPDGTVHAPAMSVPVSSLLSPEGKAYMAEHLRQMQQPELLAQKDGVPIFMEPYLARQRVLFPHDRRDTKIGGVHVYDYTPKGGVAPENRNRVLINLHGGGFMGCFQGCGELESLPLTSLGRVRVVAVDYRQGPEHRFPAASEDVAAVYRELLKTYPAKNIGVYGCSAGGMLTGMSVAWFQAQGLPRPGAIGIFCAGATLSSSGFGGDADFFTGPLGDARPPAPWPPVRPASDKSGMPYLAGASLKDPLVSPTASDAVLRQFPPTLLITGTRGFELSSTVYTHTQLVRLGVEADLHVWEGLFHGFFYNADVPESRQAYDVMLKFFDKHLGR</sequence>
<dbReference type="InterPro" id="IPR013094">
    <property type="entry name" value="AB_hydrolase_3"/>
</dbReference>
<evidence type="ECO:0000256" key="2">
    <source>
        <dbReference type="ARBA" id="ARBA00022801"/>
    </source>
</evidence>
<dbReference type="Proteomes" id="UP000249393">
    <property type="component" value="Unassembled WGS sequence"/>
</dbReference>
<feature type="signal peptide" evidence="3">
    <location>
        <begin position="1"/>
        <end position="29"/>
    </location>
</feature>
<proteinExistence type="inferred from homology"/>
<name>A0A2W5V3K5_9CAUL</name>
<dbReference type="Gene3D" id="3.40.50.1820">
    <property type="entry name" value="alpha/beta hydrolase"/>
    <property type="match status" value="1"/>
</dbReference>
<evidence type="ECO:0000256" key="3">
    <source>
        <dbReference type="SAM" id="SignalP"/>
    </source>
</evidence>
<feature type="domain" description="Alpha/beta hydrolase fold-3" evidence="4">
    <location>
        <begin position="132"/>
        <end position="344"/>
    </location>
</feature>
<dbReference type="Pfam" id="PF07859">
    <property type="entry name" value="Abhydrolase_3"/>
    <property type="match status" value="1"/>
</dbReference>
<dbReference type="InterPro" id="IPR029058">
    <property type="entry name" value="AB_hydrolase_fold"/>
</dbReference>
<comment type="caution">
    <text evidence="5">The sequence shown here is derived from an EMBL/GenBank/DDBJ whole genome shotgun (WGS) entry which is preliminary data.</text>
</comment>
<dbReference type="PANTHER" id="PTHR48081">
    <property type="entry name" value="AB HYDROLASE SUPERFAMILY PROTEIN C4A8.06C"/>
    <property type="match status" value="1"/>
</dbReference>
<accession>A0A2W5V3K5</accession>
<keyword evidence="3" id="KW-0732">Signal</keyword>
<gene>
    <name evidence="5" type="ORF">DI526_13840</name>
</gene>
<evidence type="ECO:0000256" key="1">
    <source>
        <dbReference type="ARBA" id="ARBA00010515"/>
    </source>
</evidence>
<evidence type="ECO:0000259" key="4">
    <source>
        <dbReference type="Pfam" id="PF07859"/>
    </source>
</evidence>
<dbReference type="GO" id="GO:0004806">
    <property type="term" value="F:triacylglycerol lipase activity"/>
    <property type="evidence" value="ECO:0007669"/>
    <property type="project" value="TreeGrafter"/>
</dbReference>
<dbReference type="RefSeq" id="WP_304279030.1">
    <property type="nucleotide sequence ID" value="NZ_QFQZ01000043.1"/>
</dbReference>
<organism evidence="5 6">
    <name type="scientific">Caulobacter segnis</name>
    <dbReference type="NCBI Taxonomy" id="88688"/>
    <lineage>
        <taxon>Bacteria</taxon>
        <taxon>Pseudomonadati</taxon>
        <taxon>Pseudomonadota</taxon>
        <taxon>Alphaproteobacteria</taxon>
        <taxon>Caulobacterales</taxon>
        <taxon>Caulobacteraceae</taxon>
        <taxon>Caulobacter</taxon>
    </lineage>
</organism>
<dbReference type="AlphaFoldDB" id="A0A2W5V3K5"/>
<feature type="chain" id="PRO_5016003057" evidence="3">
    <location>
        <begin position="30"/>
        <end position="369"/>
    </location>
</feature>
<comment type="similarity">
    <text evidence="1">Belongs to the 'GDXG' lipolytic enzyme family.</text>
</comment>
<dbReference type="SUPFAM" id="SSF53474">
    <property type="entry name" value="alpha/beta-Hydrolases"/>
    <property type="match status" value="1"/>
</dbReference>
<evidence type="ECO:0000313" key="5">
    <source>
        <dbReference type="EMBL" id="PZR33347.1"/>
    </source>
</evidence>
<protein>
    <submittedName>
        <fullName evidence="5">Alpha/beta hydrolase</fullName>
    </submittedName>
</protein>
<evidence type="ECO:0000313" key="6">
    <source>
        <dbReference type="Proteomes" id="UP000249393"/>
    </source>
</evidence>
<reference evidence="5 6" key="1">
    <citation type="submission" date="2017-08" db="EMBL/GenBank/DDBJ databases">
        <title>Infants hospitalized years apart are colonized by the same room-sourced microbial strains.</title>
        <authorList>
            <person name="Brooks B."/>
            <person name="Olm M.R."/>
            <person name="Firek B.A."/>
            <person name="Baker R."/>
            <person name="Thomas B.C."/>
            <person name="Morowitz M.J."/>
            <person name="Banfield J.F."/>
        </authorList>
    </citation>
    <scope>NUCLEOTIDE SEQUENCE [LARGE SCALE GENOMIC DNA]</scope>
    <source>
        <strain evidence="5">S2_003_000_R2_4</strain>
    </source>
</reference>